<dbReference type="AlphaFoldDB" id="A0A2T4JRZ2"/>
<dbReference type="Proteomes" id="UP000241010">
    <property type="component" value="Unassembled WGS sequence"/>
</dbReference>
<evidence type="ECO:0000256" key="1">
    <source>
        <dbReference type="SAM" id="Phobius"/>
    </source>
</evidence>
<sequence>MSDPARPFPPSGRDQRLDVFRGIALVMIFINHVPSTIYENLTSRNFGFSDAAEGFVVMSGIAAGLAYSAGFRPAPTWAGARRIWRRAWTLYMVHMLTSIWAIAVSAAAALWFAAPQLLHENQVWILFKKPLGFLVGLPLMTHQLGYTNILPLYTVLLIVAPALLILALRWPRLLLAGSVLLWAAAGQFRLNLPNFPNPGGWFFNPVSWQLLFVVGLLTGVAMKQGRRFVPVLPWLQWLTGGYLLFSLLSAKIPAVSAMLGHGLWMVNQAGVPWFFTVFDKTFVTAPRLLHILSLVYFLSTLAWVRQAATAQALRTFALLGRHSLPVFATGTVLCFALQGVKDVLGDHFLLDTLLLGGGLGLQLGLAFLTERWTRKPARPATPPAPSAPVLDLPLAGAAQRLA</sequence>
<dbReference type="OrthoDB" id="9775975at2"/>
<accession>A0A2T4JRZ2</accession>
<keyword evidence="3" id="KW-1185">Reference proteome</keyword>
<dbReference type="Pfam" id="PF10129">
    <property type="entry name" value="OpgC_C"/>
    <property type="match status" value="1"/>
</dbReference>
<feature type="transmembrane region" description="Helical" evidence="1">
    <location>
        <begin position="324"/>
        <end position="341"/>
    </location>
</feature>
<dbReference type="InterPro" id="IPR014550">
    <property type="entry name" value="UCP028704_OpgC"/>
</dbReference>
<dbReference type="PANTHER" id="PTHR38592:SF3">
    <property type="entry name" value="BLL4819 PROTEIN"/>
    <property type="match status" value="1"/>
</dbReference>
<feature type="transmembrane region" description="Helical" evidence="1">
    <location>
        <begin position="173"/>
        <end position="190"/>
    </location>
</feature>
<feature type="transmembrane region" description="Helical" evidence="1">
    <location>
        <begin position="284"/>
        <end position="304"/>
    </location>
</feature>
<feature type="transmembrane region" description="Helical" evidence="1">
    <location>
        <begin position="347"/>
        <end position="368"/>
    </location>
</feature>
<keyword evidence="1" id="KW-0472">Membrane</keyword>
<protein>
    <submittedName>
        <fullName evidence="2">OpgC domain-containing protein</fullName>
    </submittedName>
</protein>
<feature type="transmembrane region" description="Helical" evidence="1">
    <location>
        <begin position="150"/>
        <end position="168"/>
    </location>
</feature>
<keyword evidence="1" id="KW-1133">Transmembrane helix</keyword>
<comment type="caution">
    <text evidence="2">The sequence shown here is derived from an EMBL/GenBank/DDBJ whole genome shotgun (WGS) entry which is preliminary data.</text>
</comment>
<feature type="transmembrane region" description="Helical" evidence="1">
    <location>
        <begin position="242"/>
        <end position="264"/>
    </location>
</feature>
<dbReference type="RefSeq" id="WP_107664920.1">
    <property type="nucleotide sequence ID" value="NZ_PZKG01000089.1"/>
</dbReference>
<feature type="transmembrane region" description="Helical" evidence="1">
    <location>
        <begin position="51"/>
        <end position="71"/>
    </location>
</feature>
<gene>
    <name evidence="2" type="ORF">C5F48_16205</name>
</gene>
<feature type="transmembrane region" description="Helical" evidence="1">
    <location>
        <begin position="91"/>
        <end position="114"/>
    </location>
</feature>
<organism evidence="2 3">
    <name type="scientific">Cereibacter changlensis JA139</name>
    <dbReference type="NCBI Taxonomy" id="1188249"/>
    <lineage>
        <taxon>Bacteria</taxon>
        <taxon>Pseudomonadati</taxon>
        <taxon>Pseudomonadota</taxon>
        <taxon>Alphaproteobacteria</taxon>
        <taxon>Rhodobacterales</taxon>
        <taxon>Paracoccaceae</taxon>
        <taxon>Cereibacter</taxon>
    </lineage>
</organism>
<dbReference type="EMBL" id="PZKG01000089">
    <property type="protein sequence ID" value="PTE20675.1"/>
    <property type="molecule type" value="Genomic_DNA"/>
</dbReference>
<evidence type="ECO:0000313" key="3">
    <source>
        <dbReference type="Proteomes" id="UP000241010"/>
    </source>
</evidence>
<reference evidence="2 3" key="1">
    <citation type="submission" date="2018-03" db="EMBL/GenBank/DDBJ databases">
        <title>Cereibacter changlensis.</title>
        <authorList>
            <person name="Meyer T.E."/>
            <person name="Miller S."/>
            <person name="Lodha T."/>
            <person name="Gandham S."/>
            <person name="Chintalapati S."/>
            <person name="Chintalapati V.R."/>
        </authorList>
    </citation>
    <scope>NUCLEOTIDE SEQUENCE [LARGE SCALE GENOMIC DNA]</scope>
    <source>
        <strain evidence="2 3">JA139</strain>
    </source>
</reference>
<proteinExistence type="predicted"/>
<feature type="transmembrane region" description="Helical" evidence="1">
    <location>
        <begin position="20"/>
        <end position="39"/>
    </location>
</feature>
<dbReference type="PIRSF" id="PIRSF028704">
    <property type="entry name" value="UPC028704"/>
    <property type="match status" value="1"/>
</dbReference>
<feature type="transmembrane region" description="Helical" evidence="1">
    <location>
        <begin position="202"/>
        <end position="221"/>
    </location>
</feature>
<evidence type="ECO:0000313" key="2">
    <source>
        <dbReference type="EMBL" id="PTE20675.1"/>
    </source>
</evidence>
<dbReference type="PANTHER" id="PTHR38592">
    <property type="entry name" value="BLL4819 PROTEIN"/>
    <property type="match status" value="1"/>
</dbReference>
<keyword evidence="1" id="KW-0812">Transmembrane</keyword>
<name>A0A2T4JRZ2_9RHOB</name>